<dbReference type="PANTHER" id="PTHR11562:SF17">
    <property type="entry name" value="RE54080P-RELATED"/>
    <property type="match status" value="1"/>
</dbReference>
<feature type="domain" description="Cation efflux protein transmembrane" evidence="11">
    <location>
        <begin position="57"/>
        <end position="323"/>
    </location>
</feature>
<dbReference type="WBParaSite" id="MBELARI_LOCUS17008">
    <property type="protein sequence ID" value="MBELARI_LOCUS17008"/>
    <property type="gene ID" value="MBELARI_LOCUS17008"/>
</dbReference>
<feature type="region of interest" description="Disordered" evidence="9">
    <location>
        <begin position="189"/>
        <end position="255"/>
    </location>
</feature>
<accession>A0AAF3ESB0</accession>
<keyword evidence="4 10" id="KW-0812">Transmembrane</keyword>
<dbReference type="InterPro" id="IPR036837">
    <property type="entry name" value="Cation_efflux_CTD_sf"/>
</dbReference>
<evidence type="ECO:0000313" key="13">
    <source>
        <dbReference type="Proteomes" id="UP000887575"/>
    </source>
</evidence>
<feature type="transmembrane region" description="Helical" evidence="10">
    <location>
        <begin position="162"/>
        <end position="181"/>
    </location>
</feature>
<dbReference type="SUPFAM" id="SSF161111">
    <property type="entry name" value="Cation efflux protein transmembrane domain-like"/>
    <property type="match status" value="1"/>
</dbReference>
<feature type="transmembrane region" description="Helical" evidence="10">
    <location>
        <begin position="90"/>
        <end position="107"/>
    </location>
</feature>
<keyword evidence="6 10" id="KW-1133">Transmembrane helix</keyword>
<feature type="compositionally biased region" description="Basic residues" evidence="9">
    <location>
        <begin position="194"/>
        <end position="208"/>
    </location>
</feature>
<dbReference type="AlphaFoldDB" id="A0AAF3ESB0"/>
<dbReference type="GO" id="GO:0005385">
    <property type="term" value="F:zinc ion transmembrane transporter activity"/>
    <property type="evidence" value="ECO:0007669"/>
    <property type="project" value="TreeGrafter"/>
</dbReference>
<evidence type="ECO:0000256" key="5">
    <source>
        <dbReference type="ARBA" id="ARBA00022906"/>
    </source>
</evidence>
<dbReference type="Pfam" id="PF16916">
    <property type="entry name" value="ZT_dimer"/>
    <property type="match status" value="1"/>
</dbReference>
<feature type="transmembrane region" description="Helical" evidence="10">
    <location>
        <begin position="56"/>
        <end position="78"/>
    </location>
</feature>
<organism evidence="13 14">
    <name type="scientific">Mesorhabditis belari</name>
    <dbReference type="NCBI Taxonomy" id="2138241"/>
    <lineage>
        <taxon>Eukaryota</taxon>
        <taxon>Metazoa</taxon>
        <taxon>Ecdysozoa</taxon>
        <taxon>Nematoda</taxon>
        <taxon>Chromadorea</taxon>
        <taxon>Rhabditida</taxon>
        <taxon>Rhabditina</taxon>
        <taxon>Rhabditomorpha</taxon>
        <taxon>Rhabditoidea</taxon>
        <taxon>Rhabditidae</taxon>
        <taxon>Mesorhabditinae</taxon>
        <taxon>Mesorhabditis</taxon>
    </lineage>
</organism>
<feature type="domain" description="Cation efflux protein cytoplasmic" evidence="12">
    <location>
        <begin position="327"/>
        <end position="402"/>
    </location>
</feature>
<evidence type="ECO:0000256" key="10">
    <source>
        <dbReference type="SAM" id="Phobius"/>
    </source>
</evidence>
<feature type="compositionally biased region" description="Basic and acidic residues" evidence="9">
    <location>
        <begin position="237"/>
        <end position="255"/>
    </location>
</feature>
<evidence type="ECO:0000256" key="2">
    <source>
        <dbReference type="ARBA" id="ARBA00008873"/>
    </source>
</evidence>
<keyword evidence="13" id="KW-1185">Reference proteome</keyword>
<dbReference type="Gene3D" id="1.20.1510.10">
    <property type="entry name" value="Cation efflux protein transmembrane domain"/>
    <property type="match status" value="1"/>
</dbReference>
<dbReference type="Gene3D" id="3.30.70.1350">
    <property type="entry name" value="Cation efflux protein, cytoplasmic domain"/>
    <property type="match status" value="1"/>
</dbReference>
<dbReference type="NCBIfam" id="TIGR01297">
    <property type="entry name" value="CDF"/>
    <property type="match status" value="1"/>
</dbReference>
<reference evidence="14" key="1">
    <citation type="submission" date="2024-02" db="UniProtKB">
        <authorList>
            <consortium name="WormBaseParasite"/>
        </authorList>
    </citation>
    <scope>IDENTIFICATION</scope>
</reference>
<dbReference type="InterPro" id="IPR050681">
    <property type="entry name" value="CDF/SLC30A"/>
</dbReference>
<feature type="transmembrane region" description="Helical" evidence="10">
    <location>
        <begin position="294"/>
        <end position="315"/>
    </location>
</feature>
<protein>
    <submittedName>
        <fullName evidence="14">Uncharacterized protein</fullName>
    </submittedName>
</protein>
<sequence length="417" mass="45585">MMTQPIETIFNPKMVERSTSYHATGIAKSDTTASFHCHDHEEAKKEDDKNRKARRILWISVLICLFFMLCEVAGGYIANSLAIVTDAAHLLTDLASMLISLFSLYIANRPPNQKMSWGFHRAEVLGAFFSVFLIWVVTGVLVVLAIMRIIHGDHKVDAKIMAITASLGVLVNLIMGALLFFGGHSHSHGGGGHGHSHGGAPKKSKKKVHAAESGHGHSHGGHGHSHGGHGHGHSHSHGSENSDKDTESGHSGHGHDGANINVRAAFVHVLGDLIQSIGVLIAALLILFLPKWTILDPICTLFFSVIVLSTTIYILRDALVVLLEGRPSSVNFGEVIGSLQAIPGVNKVHDLRIWALTMDKVAVSVHLEIEDEREAQRILRDTRKMLKTEHNVHECTVQIESYNSEKDECVRCVPLKK</sequence>
<evidence type="ECO:0000259" key="11">
    <source>
        <dbReference type="Pfam" id="PF01545"/>
    </source>
</evidence>
<evidence type="ECO:0000256" key="8">
    <source>
        <dbReference type="ARBA" id="ARBA00023136"/>
    </source>
</evidence>
<keyword evidence="3" id="KW-0813">Transport</keyword>
<dbReference type="InterPro" id="IPR002524">
    <property type="entry name" value="Cation_efflux"/>
</dbReference>
<evidence type="ECO:0000313" key="14">
    <source>
        <dbReference type="WBParaSite" id="MBELARI_LOCUS17008"/>
    </source>
</evidence>
<dbReference type="GO" id="GO:0010043">
    <property type="term" value="P:response to zinc ion"/>
    <property type="evidence" value="ECO:0007669"/>
    <property type="project" value="TreeGrafter"/>
</dbReference>
<dbReference type="InterPro" id="IPR027470">
    <property type="entry name" value="Cation_efflux_CTD"/>
</dbReference>
<evidence type="ECO:0000256" key="4">
    <source>
        <dbReference type="ARBA" id="ARBA00022692"/>
    </source>
</evidence>
<feature type="transmembrane region" description="Helical" evidence="10">
    <location>
        <begin position="127"/>
        <end position="150"/>
    </location>
</feature>
<evidence type="ECO:0000256" key="6">
    <source>
        <dbReference type="ARBA" id="ARBA00022989"/>
    </source>
</evidence>
<dbReference type="Pfam" id="PF01545">
    <property type="entry name" value="Cation_efflux"/>
    <property type="match status" value="1"/>
</dbReference>
<dbReference type="SUPFAM" id="SSF160240">
    <property type="entry name" value="Cation efflux protein cytoplasmic domain-like"/>
    <property type="match status" value="1"/>
</dbReference>
<evidence type="ECO:0000259" key="12">
    <source>
        <dbReference type="Pfam" id="PF16916"/>
    </source>
</evidence>
<dbReference type="Proteomes" id="UP000887575">
    <property type="component" value="Unassembled WGS sequence"/>
</dbReference>
<evidence type="ECO:0000256" key="1">
    <source>
        <dbReference type="ARBA" id="ARBA00004141"/>
    </source>
</evidence>
<dbReference type="PANTHER" id="PTHR11562">
    <property type="entry name" value="CATION EFFLUX PROTEIN/ ZINC TRANSPORTER"/>
    <property type="match status" value="1"/>
</dbReference>
<evidence type="ECO:0000256" key="7">
    <source>
        <dbReference type="ARBA" id="ARBA00023065"/>
    </source>
</evidence>
<keyword evidence="5" id="KW-0862">Zinc</keyword>
<dbReference type="GO" id="GO:0005886">
    <property type="term" value="C:plasma membrane"/>
    <property type="evidence" value="ECO:0007669"/>
    <property type="project" value="TreeGrafter"/>
</dbReference>
<dbReference type="InterPro" id="IPR058533">
    <property type="entry name" value="Cation_efflux_TM"/>
</dbReference>
<proteinExistence type="inferred from homology"/>
<feature type="compositionally biased region" description="Basic residues" evidence="9">
    <location>
        <begin position="216"/>
        <end position="236"/>
    </location>
</feature>
<feature type="transmembrane region" description="Helical" evidence="10">
    <location>
        <begin position="265"/>
        <end position="288"/>
    </location>
</feature>
<comment type="similarity">
    <text evidence="2">Belongs to the cation diffusion facilitator (CDF) transporter (TC 2.A.4) family. SLC30A subfamily.</text>
</comment>
<evidence type="ECO:0000256" key="9">
    <source>
        <dbReference type="SAM" id="MobiDB-lite"/>
    </source>
</evidence>
<dbReference type="InterPro" id="IPR027469">
    <property type="entry name" value="Cation_efflux_TMD_sf"/>
</dbReference>
<name>A0AAF3ESB0_9BILA</name>
<comment type="subcellular location">
    <subcellularLocation>
        <location evidence="1">Membrane</location>
        <topology evidence="1">Multi-pass membrane protein</topology>
    </subcellularLocation>
</comment>
<keyword evidence="8 10" id="KW-0472">Membrane</keyword>
<keyword evidence="7" id="KW-0406">Ion transport</keyword>
<keyword evidence="5" id="KW-0864">Zinc transport</keyword>
<evidence type="ECO:0000256" key="3">
    <source>
        <dbReference type="ARBA" id="ARBA00022448"/>
    </source>
</evidence>